<feature type="transmembrane region" description="Helical" evidence="1">
    <location>
        <begin position="86"/>
        <end position="103"/>
    </location>
</feature>
<name>A0A822XR34_NELNU</name>
<evidence type="ECO:0000256" key="1">
    <source>
        <dbReference type="SAM" id="Phobius"/>
    </source>
</evidence>
<keyword evidence="1" id="KW-1133">Transmembrane helix</keyword>
<protein>
    <submittedName>
        <fullName evidence="2">Uncharacterized protein</fullName>
    </submittedName>
</protein>
<dbReference type="EMBL" id="DUZY01000001">
    <property type="protein sequence ID" value="DAD19938.1"/>
    <property type="molecule type" value="Genomic_DNA"/>
</dbReference>
<keyword evidence="1" id="KW-0472">Membrane</keyword>
<organism evidence="2 3">
    <name type="scientific">Nelumbo nucifera</name>
    <name type="common">Sacred lotus</name>
    <dbReference type="NCBI Taxonomy" id="4432"/>
    <lineage>
        <taxon>Eukaryota</taxon>
        <taxon>Viridiplantae</taxon>
        <taxon>Streptophyta</taxon>
        <taxon>Embryophyta</taxon>
        <taxon>Tracheophyta</taxon>
        <taxon>Spermatophyta</taxon>
        <taxon>Magnoliopsida</taxon>
        <taxon>Proteales</taxon>
        <taxon>Nelumbonaceae</taxon>
        <taxon>Nelumbo</taxon>
    </lineage>
</organism>
<evidence type="ECO:0000313" key="2">
    <source>
        <dbReference type="EMBL" id="DAD19938.1"/>
    </source>
</evidence>
<proteinExistence type="predicted"/>
<keyword evidence="3" id="KW-1185">Reference proteome</keyword>
<dbReference type="AlphaFoldDB" id="A0A822XR34"/>
<keyword evidence="1" id="KW-0812">Transmembrane</keyword>
<sequence length="104" mass="11389">MDATSNETHLGKPASLALGTKLTEVLAYDAGGTETQAPRLSPDWSVTVSNRVRGPRVMLDLGLGILILDDKKNYENQLIPVLGRKLIQAILIVDILSFFYCLFS</sequence>
<gene>
    <name evidence="2" type="ORF">HUJ06_021401</name>
</gene>
<comment type="caution">
    <text evidence="2">The sequence shown here is derived from an EMBL/GenBank/DDBJ whole genome shotgun (WGS) entry which is preliminary data.</text>
</comment>
<dbReference type="Proteomes" id="UP000607653">
    <property type="component" value="Unassembled WGS sequence"/>
</dbReference>
<reference evidence="2 3" key="1">
    <citation type="journal article" date="2020" name="Mol. Biol. Evol.">
        <title>Distinct Expression and Methylation Patterns for Genes with Different Fates following a Single Whole-Genome Duplication in Flowering Plants.</title>
        <authorList>
            <person name="Shi T."/>
            <person name="Rahmani R.S."/>
            <person name="Gugger P.F."/>
            <person name="Wang M."/>
            <person name="Li H."/>
            <person name="Zhang Y."/>
            <person name="Li Z."/>
            <person name="Wang Q."/>
            <person name="Van de Peer Y."/>
            <person name="Marchal K."/>
            <person name="Chen J."/>
        </authorList>
    </citation>
    <scope>NUCLEOTIDE SEQUENCE [LARGE SCALE GENOMIC DNA]</scope>
    <source>
        <tissue evidence="2">Leaf</tissue>
    </source>
</reference>
<evidence type="ECO:0000313" key="3">
    <source>
        <dbReference type="Proteomes" id="UP000607653"/>
    </source>
</evidence>
<accession>A0A822XR34</accession>